<dbReference type="SUPFAM" id="SSF52172">
    <property type="entry name" value="CheY-like"/>
    <property type="match status" value="1"/>
</dbReference>
<dbReference type="InterPro" id="IPR003594">
    <property type="entry name" value="HATPase_dom"/>
</dbReference>
<organism evidence="8 9">
    <name type="scientific">Pseudovirgaria hyperparasitica</name>
    <dbReference type="NCBI Taxonomy" id="470096"/>
    <lineage>
        <taxon>Eukaryota</taxon>
        <taxon>Fungi</taxon>
        <taxon>Dikarya</taxon>
        <taxon>Ascomycota</taxon>
        <taxon>Pezizomycotina</taxon>
        <taxon>Dothideomycetes</taxon>
        <taxon>Dothideomycetes incertae sedis</taxon>
        <taxon>Acrospermales</taxon>
        <taxon>Acrospermaceae</taxon>
        <taxon>Pseudovirgaria</taxon>
    </lineage>
</organism>
<feature type="compositionally biased region" description="Polar residues" evidence="5">
    <location>
        <begin position="449"/>
        <end position="463"/>
    </location>
</feature>
<dbReference type="Gene3D" id="3.30.450.40">
    <property type="match status" value="1"/>
</dbReference>
<dbReference type="Pfam" id="PF02518">
    <property type="entry name" value="HATPase_c"/>
    <property type="match status" value="1"/>
</dbReference>
<dbReference type="PANTHER" id="PTHR43719">
    <property type="entry name" value="TWO-COMPONENT HISTIDINE KINASE"/>
    <property type="match status" value="1"/>
</dbReference>
<dbReference type="SMART" id="SM00387">
    <property type="entry name" value="HATPase_c"/>
    <property type="match status" value="1"/>
</dbReference>
<feature type="region of interest" description="Disordered" evidence="5">
    <location>
        <begin position="449"/>
        <end position="476"/>
    </location>
</feature>
<feature type="region of interest" description="Disordered" evidence="5">
    <location>
        <begin position="340"/>
        <end position="369"/>
    </location>
</feature>
<evidence type="ECO:0000259" key="6">
    <source>
        <dbReference type="PROSITE" id="PS50109"/>
    </source>
</evidence>
<dbReference type="Pfam" id="PF00512">
    <property type="entry name" value="HisKA"/>
    <property type="match status" value="1"/>
</dbReference>
<evidence type="ECO:0000256" key="4">
    <source>
        <dbReference type="PROSITE-ProRule" id="PRU00169"/>
    </source>
</evidence>
<dbReference type="CDD" id="cd17546">
    <property type="entry name" value="REC_hyHK_CKI1_RcsC-like"/>
    <property type="match status" value="1"/>
</dbReference>
<keyword evidence="2" id="KW-0808">Transferase</keyword>
<feature type="compositionally biased region" description="Low complexity" evidence="5">
    <location>
        <begin position="1099"/>
        <end position="1116"/>
    </location>
</feature>
<dbReference type="InterPro" id="IPR036890">
    <property type="entry name" value="HATPase_C_sf"/>
</dbReference>
<dbReference type="Gene3D" id="3.40.50.2300">
    <property type="match status" value="1"/>
</dbReference>
<keyword evidence="3" id="KW-0418">Kinase</keyword>
<feature type="domain" description="Histidine kinase" evidence="6">
    <location>
        <begin position="557"/>
        <end position="838"/>
    </location>
</feature>
<dbReference type="SMART" id="SM00448">
    <property type="entry name" value="REC"/>
    <property type="match status" value="1"/>
</dbReference>
<sequence length="1383" mass="149831">MDCDSRQQAAAVQEPVVADNHGIRAKELYKYFRPNTIGVKRSSEPDSVLTSQAQLLAYRLNCDRALVSLTDRQTQYFVAEGVGGFDGSETYDETEWAACTSVPREGRLCEQTLQQQPKNPGDPAYFEILNLAEDPRYNHLPFIAGPPSFRYYCGVPITTKKGINIGSLFAVDVVPRKPIAPRMLQFMAGIAKNVMTHLELLRDKADKRRALNMNMCLAAFVDPEYASRKRKRGMSATKNSIIQSLAKESLASPTMPTYDDYTELIDPVSPRRMSVARMASDDVLESTHVNTKSQADQNVNVEDTEHVSTYKRAASLLYESMSLEGGGGVVFMLDTSRGTHASFSNQKPTPDPSQAPDIPDIPTSPDRRGSISSIIATPTQFLSNKERESYFSNYNEKPCEVLGGAHSPATLASAYPSYIPLPPSALGKMIQKYPRGKLFTLDADLYLASTPSSDGQTPGTANSHGRRDSMPQDQQREDMDQLAFHFPGARQITFVPLWDSISGRWAPCFIYNSSQFRTISRATDFLYSIAFCNCVATEISRLATLSADLQKQNFIGSISHELRSPLHGILGSMEFLNDTDCTAFQHSLIDTANSCAVTLLDTISMVLDYSKLNNFERNAARIDRDRKGRGEGKSNFPNPSLNIYGFVDLSVITEEVVEGVATGKEFRDISKYDTADLALPARSRSMRSNAPNSRFAIQRADVEIIIDIERRESWSFLTQPGAFRRIVMNLFGNALKYTQRGHIIVALDIVADDRDKGKPAEEATMVRLRVKDTGQGISPQFMRSKLFTPFSQENSLNPGTGLGLSLVKEIIAMLNGDISIQSEVGIGTEVTVKLPMAKTSPPGSSTTASTPTSVTSVPDRGKFDCIAALQTLCQDRLVAHFWTEHREEAAHHAQSAASLKQCLTQYFTEWYKFGAVVDWTSQLNPDVIVVDEIDLQALLSAQRNLSSADKHALIIVLCTNASRHATVKAFSTAGTLEFVSLPVGPYKLATALKLGLEKVHAITNGHSATSSHRNSIAVETIVEGVERATLAPSSAEQADVNIIQAGNTLAREDSMNAQMAMNTVETLSDSRHPHHSANAGAANGGFPFPSDVALAPVNSSTSGTTTTPASTDAATTPRPPIVSSPSTRPPVHRQLSARKTEPTSYENIAVSPMSTTAALTITPPSLRTQPTSPSEKIIPRLLLVDDNKINLRLLQTYMTKRAIPSSKVFLADDGSVAISTFERLFSADPPTPPQIIFMDLSMPTDGFTATRHIRHIEAQACARLAAGDRLTQQQQQPPALIIALTGLASERDQSEAFLCGFDLYMTKPVSFREVGRLLDNWTANGGGVGGGVGGGGGATGGATQSKKVQIGGGGGGGDVSGSVSVPHGALTGADAPVLSRGAP</sequence>
<dbReference type="CDD" id="cd00082">
    <property type="entry name" value="HisKA"/>
    <property type="match status" value="1"/>
</dbReference>
<feature type="region of interest" description="Disordered" evidence="5">
    <location>
        <begin position="1093"/>
        <end position="1143"/>
    </location>
</feature>
<dbReference type="OrthoDB" id="303614at2759"/>
<keyword evidence="9" id="KW-1185">Reference proteome</keyword>
<evidence type="ECO:0000256" key="3">
    <source>
        <dbReference type="ARBA" id="ARBA00022777"/>
    </source>
</evidence>
<keyword evidence="1 4" id="KW-0597">Phosphoprotein</keyword>
<dbReference type="GO" id="GO:0000155">
    <property type="term" value="F:phosphorelay sensor kinase activity"/>
    <property type="evidence" value="ECO:0007669"/>
    <property type="project" value="InterPro"/>
</dbReference>
<feature type="domain" description="Response regulatory" evidence="7">
    <location>
        <begin position="1180"/>
        <end position="1322"/>
    </location>
</feature>
<proteinExistence type="predicted"/>
<dbReference type="SUPFAM" id="SSF55781">
    <property type="entry name" value="GAF domain-like"/>
    <property type="match status" value="1"/>
</dbReference>
<name>A0A6A6W5M0_9PEZI</name>
<dbReference type="InterPro" id="IPR011006">
    <property type="entry name" value="CheY-like_superfamily"/>
</dbReference>
<reference evidence="8" key="1">
    <citation type="journal article" date="2020" name="Stud. Mycol.">
        <title>101 Dothideomycetes genomes: a test case for predicting lifestyles and emergence of pathogens.</title>
        <authorList>
            <person name="Haridas S."/>
            <person name="Albert R."/>
            <person name="Binder M."/>
            <person name="Bloem J."/>
            <person name="Labutti K."/>
            <person name="Salamov A."/>
            <person name="Andreopoulos B."/>
            <person name="Baker S."/>
            <person name="Barry K."/>
            <person name="Bills G."/>
            <person name="Bluhm B."/>
            <person name="Cannon C."/>
            <person name="Castanera R."/>
            <person name="Culley D."/>
            <person name="Daum C."/>
            <person name="Ezra D."/>
            <person name="Gonzalez J."/>
            <person name="Henrissat B."/>
            <person name="Kuo A."/>
            <person name="Liang C."/>
            <person name="Lipzen A."/>
            <person name="Lutzoni F."/>
            <person name="Magnuson J."/>
            <person name="Mondo S."/>
            <person name="Nolan M."/>
            <person name="Ohm R."/>
            <person name="Pangilinan J."/>
            <person name="Park H.-J."/>
            <person name="Ramirez L."/>
            <person name="Alfaro M."/>
            <person name="Sun H."/>
            <person name="Tritt A."/>
            <person name="Yoshinaga Y."/>
            <person name="Zwiers L.-H."/>
            <person name="Turgeon B."/>
            <person name="Goodwin S."/>
            <person name="Spatafora J."/>
            <person name="Crous P."/>
            <person name="Grigoriev I."/>
        </authorList>
    </citation>
    <scope>NUCLEOTIDE SEQUENCE</scope>
    <source>
        <strain evidence="8">CBS 121739</strain>
    </source>
</reference>
<dbReference type="GeneID" id="54483852"/>
<feature type="compositionally biased region" description="Basic and acidic residues" evidence="5">
    <location>
        <begin position="465"/>
        <end position="476"/>
    </location>
</feature>
<dbReference type="RefSeq" id="XP_033599308.1">
    <property type="nucleotide sequence ID" value="XM_033742798.1"/>
</dbReference>
<protein>
    <submittedName>
        <fullName evidence="8">Uncharacterized protein</fullName>
    </submittedName>
</protein>
<evidence type="ECO:0000313" key="9">
    <source>
        <dbReference type="Proteomes" id="UP000799437"/>
    </source>
</evidence>
<dbReference type="InterPro" id="IPR050956">
    <property type="entry name" value="2C_system_His_kinase"/>
</dbReference>
<dbReference type="EMBL" id="ML996574">
    <property type="protein sequence ID" value="KAF2756857.1"/>
    <property type="molecule type" value="Genomic_DNA"/>
</dbReference>
<gene>
    <name evidence="8" type="ORF">EJ05DRAFT_466094</name>
</gene>
<dbReference type="InterPro" id="IPR029016">
    <property type="entry name" value="GAF-like_dom_sf"/>
</dbReference>
<dbReference type="SUPFAM" id="SSF55874">
    <property type="entry name" value="ATPase domain of HSP90 chaperone/DNA topoisomerase II/histidine kinase"/>
    <property type="match status" value="1"/>
</dbReference>
<accession>A0A6A6W5M0</accession>
<dbReference type="InterPro" id="IPR005467">
    <property type="entry name" value="His_kinase_dom"/>
</dbReference>
<feature type="region of interest" description="Disordered" evidence="5">
    <location>
        <begin position="1335"/>
        <end position="1383"/>
    </location>
</feature>
<dbReference type="PROSITE" id="PS50110">
    <property type="entry name" value="RESPONSE_REGULATORY"/>
    <property type="match status" value="1"/>
</dbReference>
<dbReference type="SMART" id="SM00388">
    <property type="entry name" value="HisKA"/>
    <property type="match status" value="1"/>
</dbReference>
<dbReference type="PROSITE" id="PS50109">
    <property type="entry name" value="HIS_KIN"/>
    <property type="match status" value="1"/>
</dbReference>
<dbReference type="InterPro" id="IPR004358">
    <property type="entry name" value="Sig_transdc_His_kin-like_C"/>
</dbReference>
<dbReference type="InterPro" id="IPR001789">
    <property type="entry name" value="Sig_transdc_resp-reg_receiver"/>
</dbReference>
<dbReference type="Gene3D" id="1.10.287.130">
    <property type="match status" value="1"/>
</dbReference>
<evidence type="ECO:0000256" key="1">
    <source>
        <dbReference type="ARBA" id="ARBA00022553"/>
    </source>
</evidence>
<dbReference type="InterPro" id="IPR036097">
    <property type="entry name" value="HisK_dim/P_sf"/>
</dbReference>
<dbReference type="SUPFAM" id="SSF47384">
    <property type="entry name" value="Homodimeric domain of signal transducing histidine kinase"/>
    <property type="match status" value="1"/>
</dbReference>
<dbReference type="InterPro" id="IPR003661">
    <property type="entry name" value="HisK_dim/P_dom"/>
</dbReference>
<dbReference type="InterPro" id="IPR003018">
    <property type="entry name" value="GAF"/>
</dbReference>
<evidence type="ECO:0000256" key="5">
    <source>
        <dbReference type="SAM" id="MobiDB-lite"/>
    </source>
</evidence>
<feature type="modified residue" description="4-aspartylphosphate" evidence="4">
    <location>
        <position position="1239"/>
    </location>
</feature>
<evidence type="ECO:0000259" key="7">
    <source>
        <dbReference type="PROSITE" id="PS50110"/>
    </source>
</evidence>
<feature type="compositionally biased region" description="Gly residues" evidence="5">
    <location>
        <begin position="1350"/>
        <end position="1359"/>
    </location>
</feature>
<dbReference type="Proteomes" id="UP000799437">
    <property type="component" value="Unassembled WGS sequence"/>
</dbReference>
<evidence type="ECO:0000256" key="2">
    <source>
        <dbReference type="ARBA" id="ARBA00022679"/>
    </source>
</evidence>
<dbReference type="Gene3D" id="3.30.565.10">
    <property type="entry name" value="Histidine kinase-like ATPase, C-terminal domain"/>
    <property type="match status" value="1"/>
</dbReference>
<dbReference type="PANTHER" id="PTHR43719:SF72">
    <property type="entry name" value="HISTIDINE KINASE_RESPONSE REGULATOR, PUTATIVE (AFU_ORTHOLOGUE AFUA_8G06140)-RELATED"/>
    <property type="match status" value="1"/>
</dbReference>
<dbReference type="PRINTS" id="PR00344">
    <property type="entry name" value="BCTRLSENSOR"/>
</dbReference>
<dbReference type="Pfam" id="PF01590">
    <property type="entry name" value="GAF"/>
    <property type="match status" value="1"/>
</dbReference>
<evidence type="ECO:0000313" key="8">
    <source>
        <dbReference type="EMBL" id="KAF2756857.1"/>
    </source>
</evidence>